<evidence type="ECO:0000313" key="2">
    <source>
        <dbReference type="EMBL" id="KMS54575.1"/>
    </source>
</evidence>
<accession>A0A0J8AIL6</accession>
<gene>
    <name evidence="2" type="ORF">V473_15270</name>
</gene>
<dbReference type="AlphaFoldDB" id="A0A0J8AIL6"/>
<dbReference type="EMBL" id="JACT01000003">
    <property type="protein sequence ID" value="KMS54575.1"/>
    <property type="molecule type" value="Genomic_DNA"/>
</dbReference>
<dbReference type="STRING" id="1420583.V473_15270"/>
<dbReference type="Proteomes" id="UP000052232">
    <property type="component" value="Unassembled WGS sequence"/>
</dbReference>
<evidence type="ECO:0000313" key="3">
    <source>
        <dbReference type="Proteomes" id="UP000052232"/>
    </source>
</evidence>
<evidence type="ECO:0000256" key="1">
    <source>
        <dbReference type="SAM" id="MobiDB-lite"/>
    </source>
</evidence>
<sequence>MRRYASGERIPDRETMAAIVRETGGAVVPNDFYGLAGHVDGDTAADDEVSPGKSEELTAAQQSEAA</sequence>
<feature type="region of interest" description="Disordered" evidence="1">
    <location>
        <begin position="38"/>
        <end position="66"/>
    </location>
</feature>
<reference evidence="2 3" key="1">
    <citation type="journal article" date="2015" name="G3 (Bethesda)">
        <title>Insights into Ongoing Evolution of the Hexachlorocyclohexane Catabolic Pathway from Comparative Genomics of Ten Sphingomonadaceae Strains.</title>
        <authorList>
            <person name="Pearce S.L."/>
            <person name="Oakeshott J.G."/>
            <person name="Pandey G."/>
        </authorList>
    </citation>
    <scope>NUCLEOTIDE SEQUENCE [LARGE SCALE GENOMIC DNA]</scope>
    <source>
        <strain evidence="2 3">LL01</strain>
    </source>
</reference>
<keyword evidence="3" id="KW-1185">Reference proteome</keyword>
<organism evidence="2 3">
    <name type="scientific">Sphingobium cupriresistens LL01</name>
    <dbReference type="NCBI Taxonomy" id="1420583"/>
    <lineage>
        <taxon>Bacteria</taxon>
        <taxon>Pseudomonadati</taxon>
        <taxon>Pseudomonadota</taxon>
        <taxon>Alphaproteobacteria</taxon>
        <taxon>Sphingomonadales</taxon>
        <taxon>Sphingomonadaceae</taxon>
        <taxon>Sphingobium</taxon>
    </lineage>
</organism>
<comment type="caution">
    <text evidence="2">The sequence shown here is derived from an EMBL/GenBank/DDBJ whole genome shotgun (WGS) entry which is preliminary data.</text>
</comment>
<dbReference type="PATRIC" id="fig|1420583.3.peg.2851"/>
<name>A0A0J8AIL6_9SPHN</name>
<protein>
    <submittedName>
        <fullName evidence="2">Uncharacterized protein</fullName>
    </submittedName>
</protein>
<proteinExistence type="predicted"/>